<dbReference type="AlphaFoldDB" id="A0A117RD52"/>
<dbReference type="PANTHER" id="PTHR35807:SF1">
    <property type="entry name" value="TRANSCRIPTIONAL REGULATOR REDD"/>
    <property type="match status" value="1"/>
</dbReference>
<protein>
    <recommendedName>
        <fullName evidence="3">OmpR/PhoB-type domain-containing protein</fullName>
    </recommendedName>
</protein>
<evidence type="ECO:0000313" key="4">
    <source>
        <dbReference type="EMBL" id="KUN84224.1"/>
    </source>
</evidence>
<dbReference type="Gene3D" id="1.10.10.10">
    <property type="entry name" value="Winged helix-like DNA-binding domain superfamily/Winged helix DNA-binding domain"/>
    <property type="match status" value="1"/>
</dbReference>
<name>A0A117RD52_9ACTN</name>
<gene>
    <name evidence="4" type="ORF">AQJ64_15800</name>
</gene>
<dbReference type="InterPro" id="IPR051677">
    <property type="entry name" value="AfsR-DnrI-RedD_regulator"/>
</dbReference>
<dbReference type="GO" id="GO:0000160">
    <property type="term" value="P:phosphorelay signal transduction system"/>
    <property type="evidence" value="ECO:0007669"/>
    <property type="project" value="InterPro"/>
</dbReference>
<dbReference type="PANTHER" id="PTHR35807">
    <property type="entry name" value="TRANSCRIPTIONAL REGULATOR REDD-RELATED"/>
    <property type="match status" value="1"/>
</dbReference>
<dbReference type="EMBL" id="LMWW01000018">
    <property type="protein sequence ID" value="KUN84224.1"/>
    <property type="molecule type" value="Genomic_DNA"/>
</dbReference>
<dbReference type="InterPro" id="IPR016032">
    <property type="entry name" value="Sig_transdc_resp-reg_C-effctor"/>
</dbReference>
<dbReference type="PROSITE" id="PS51755">
    <property type="entry name" value="OMPR_PHOB"/>
    <property type="match status" value="1"/>
</dbReference>
<dbReference type="STRING" id="1943.AQJ64_15800"/>
<keyword evidence="5" id="KW-1185">Reference proteome</keyword>
<feature type="DNA-binding region" description="OmpR/PhoB-type" evidence="2">
    <location>
        <begin position="1"/>
        <end position="51"/>
    </location>
</feature>
<dbReference type="InterPro" id="IPR001867">
    <property type="entry name" value="OmpR/PhoB-type_DNA-bd"/>
</dbReference>
<evidence type="ECO:0000256" key="2">
    <source>
        <dbReference type="PROSITE-ProRule" id="PRU01091"/>
    </source>
</evidence>
<comment type="caution">
    <text evidence="4">The sequence shown here is derived from an EMBL/GenBank/DDBJ whole genome shotgun (WGS) entry which is preliminary data.</text>
</comment>
<organism evidence="4 5">
    <name type="scientific">Streptomyces griseoruber</name>
    <dbReference type="NCBI Taxonomy" id="1943"/>
    <lineage>
        <taxon>Bacteria</taxon>
        <taxon>Bacillati</taxon>
        <taxon>Actinomycetota</taxon>
        <taxon>Actinomycetes</taxon>
        <taxon>Kitasatosporales</taxon>
        <taxon>Streptomycetaceae</taxon>
        <taxon>Streptomyces</taxon>
    </lineage>
</organism>
<evidence type="ECO:0000259" key="3">
    <source>
        <dbReference type="PROSITE" id="PS51755"/>
    </source>
</evidence>
<feature type="domain" description="OmpR/PhoB-type" evidence="3">
    <location>
        <begin position="1"/>
        <end position="51"/>
    </location>
</feature>
<dbReference type="SUPFAM" id="SSF46894">
    <property type="entry name" value="C-terminal effector domain of the bipartite response regulators"/>
    <property type="match status" value="1"/>
</dbReference>
<keyword evidence="1 2" id="KW-0238">DNA-binding</keyword>
<dbReference type="InterPro" id="IPR036388">
    <property type="entry name" value="WH-like_DNA-bd_sf"/>
</dbReference>
<proteinExistence type="predicted"/>
<dbReference type="GO" id="GO:0006355">
    <property type="term" value="P:regulation of DNA-templated transcription"/>
    <property type="evidence" value="ECO:0007669"/>
    <property type="project" value="InterPro"/>
</dbReference>
<evidence type="ECO:0000313" key="5">
    <source>
        <dbReference type="Proteomes" id="UP000052982"/>
    </source>
</evidence>
<dbReference type="GO" id="GO:0003677">
    <property type="term" value="F:DNA binding"/>
    <property type="evidence" value="ECO:0007669"/>
    <property type="project" value="UniProtKB-UniRule"/>
</dbReference>
<accession>A0A117RD52</accession>
<reference evidence="4 5" key="1">
    <citation type="submission" date="2015-10" db="EMBL/GenBank/DDBJ databases">
        <title>Draft genome sequence of Streptomyces griseoruber DSM 40281, type strain for the species Streptomyces griseoruber.</title>
        <authorList>
            <person name="Ruckert C."/>
            <person name="Winkler A."/>
            <person name="Kalinowski J."/>
            <person name="Kampfer P."/>
            <person name="Glaeser S."/>
        </authorList>
    </citation>
    <scope>NUCLEOTIDE SEQUENCE [LARGE SCALE GENOMIC DNA]</scope>
    <source>
        <strain evidence="4 5">DSM 40281</strain>
    </source>
</reference>
<evidence type="ECO:0000256" key="1">
    <source>
        <dbReference type="ARBA" id="ARBA00023125"/>
    </source>
</evidence>
<sequence>MVDAVWGTRAPASALGILRTYVHRLRKALGPAEDSAASLIRSTGDGHQLRTPPDALDLGAFRELLARAEQACGAGGIKGAAQVLDRRMAWIVGQYS</sequence>
<dbReference type="Proteomes" id="UP000052982">
    <property type="component" value="Unassembled WGS sequence"/>
</dbReference>